<protein>
    <recommendedName>
        <fullName evidence="1">Thiamine diphosphokinase</fullName>
        <ecNumber evidence="1">2.7.6.2</ecNumber>
    </recommendedName>
</protein>
<dbReference type="InterPro" id="IPR006282">
    <property type="entry name" value="Thi_PPkinase"/>
</dbReference>
<name>A0ABS6G6X1_9FIRM</name>
<dbReference type="CDD" id="cd07995">
    <property type="entry name" value="TPK"/>
    <property type="match status" value="1"/>
</dbReference>
<dbReference type="Pfam" id="PF04265">
    <property type="entry name" value="TPK_B1_binding"/>
    <property type="match status" value="1"/>
</dbReference>
<proteinExistence type="predicted"/>
<feature type="domain" description="Thiamin pyrophosphokinase thiamin-binding" evidence="2">
    <location>
        <begin position="146"/>
        <end position="205"/>
    </location>
</feature>
<dbReference type="InterPro" id="IPR007371">
    <property type="entry name" value="TPK_catalytic"/>
</dbReference>
<sequence length="213" mass="23244">MKVTVVTNGHIENMNILKSVIENSDYIICADGAAKYLMKLNIYPNILVGDLDSINKDAFQWIENGGVKVQQFPVKKDMTDTELAIEFALEQSPSTITIVGAIGSRMDHSLGNIMLLYKIHKMGIKANIINEINHITITDSTINVAGKIGQTISVIPISGDVKGVTLEGLEYPLTNHDIDMGSSLGISNRFIKDRATISVKEGTVLVIKVCDEV</sequence>
<comment type="caution">
    <text evidence="3">The sequence shown here is derived from an EMBL/GenBank/DDBJ whole genome shotgun (WGS) entry which is preliminary data.</text>
</comment>
<keyword evidence="3" id="KW-0808">Transferase</keyword>
<evidence type="ECO:0000259" key="2">
    <source>
        <dbReference type="SMART" id="SM00983"/>
    </source>
</evidence>
<dbReference type="EMBL" id="JAHLQK010000005">
    <property type="protein sequence ID" value="MBU5677368.1"/>
    <property type="molecule type" value="Genomic_DNA"/>
</dbReference>
<dbReference type="InterPro" id="IPR053149">
    <property type="entry name" value="TPK"/>
</dbReference>
<dbReference type="Pfam" id="PF04263">
    <property type="entry name" value="TPK_catalytic"/>
    <property type="match status" value="1"/>
</dbReference>
<keyword evidence="4" id="KW-1185">Reference proteome</keyword>
<dbReference type="InterPro" id="IPR007373">
    <property type="entry name" value="Thiamin_PyroPKinase_B1-bd"/>
</dbReference>
<dbReference type="GO" id="GO:0004788">
    <property type="term" value="F:thiamine diphosphokinase activity"/>
    <property type="evidence" value="ECO:0007669"/>
    <property type="project" value="UniProtKB-EC"/>
</dbReference>
<organism evidence="3 4">
    <name type="scientific">Alkaliphilus flagellatus</name>
    <dbReference type="NCBI Taxonomy" id="2841507"/>
    <lineage>
        <taxon>Bacteria</taxon>
        <taxon>Bacillati</taxon>
        <taxon>Bacillota</taxon>
        <taxon>Clostridia</taxon>
        <taxon>Peptostreptococcales</taxon>
        <taxon>Natronincolaceae</taxon>
        <taxon>Alkaliphilus</taxon>
    </lineage>
</organism>
<reference evidence="3 4" key="1">
    <citation type="submission" date="2021-06" db="EMBL/GenBank/DDBJ databases">
        <authorList>
            <person name="Sun Q."/>
            <person name="Li D."/>
        </authorList>
    </citation>
    <scope>NUCLEOTIDE SEQUENCE [LARGE SCALE GENOMIC DNA]</scope>
    <source>
        <strain evidence="3 4">MSJ-5</strain>
    </source>
</reference>
<dbReference type="PANTHER" id="PTHR41299:SF1">
    <property type="entry name" value="THIAMINE PYROPHOSPHOKINASE"/>
    <property type="match status" value="1"/>
</dbReference>
<dbReference type="EC" id="2.7.6.2" evidence="1"/>
<evidence type="ECO:0000313" key="3">
    <source>
        <dbReference type="EMBL" id="MBU5677368.1"/>
    </source>
</evidence>
<accession>A0ABS6G6X1</accession>
<dbReference type="NCBIfam" id="TIGR01378">
    <property type="entry name" value="thi_PPkinase"/>
    <property type="match status" value="1"/>
</dbReference>
<gene>
    <name evidence="3" type="ORF">KQI88_13180</name>
</gene>
<evidence type="ECO:0000313" key="4">
    <source>
        <dbReference type="Proteomes" id="UP000779508"/>
    </source>
</evidence>
<dbReference type="Proteomes" id="UP000779508">
    <property type="component" value="Unassembled WGS sequence"/>
</dbReference>
<dbReference type="PANTHER" id="PTHR41299">
    <property type="entry name" value="THIAMINE PYROPHOSPHOKINASE"/>
    <property type="match status" value="1"/>
</dbReference>
<evidence type="ECO:0000256" key="1">
    <source>
        <dbReference type="NCBIfam" id="TIGR01378"/>
    </source>
</evidence>
<dbReference type="RefSeq" id="WP_216418081.1">
    <property type="nucleotide sequence ID" value="NZ_JAHLQK010000005.1"/>
</dbReference>
<dbReference type="SMART" id="SM00983">
    <property type="entry name" value="TPK_B1_binding"/>
    <property type="match status" value="1"/>
</dbReference>